<feature type="chain" id="PRO_5046685621" evidence="7">
    <location>
        <begin position="30"/>
        <end position="611"/>
    </location>
</feature>
<feature type="transmembrane region" description="Helical" evidence="6">
    <location>
        <begin position="39"/>
        <end position="67"/>
    </location>
</feature>
<feature type="transmembrane region" description="Helical" evidence="6">
    <location>
        <begin position="345"/>
        <end position="364"/>
    </location>
</feature>
<comment type="similarity">
    <text evidence="2">Belongs to the SLC13A/DASS transporter (TC 2.A.47) family. NADC subfamily.</text>
</comment>
<evidence type="ECO:0000256" key="4">
    <source>
        <dbReference type="ARBA" id="ARBA00022989"/>
    </source>
</evidence>
<evidence type="ECO:0000313" key="9">
    <source>
        <dbReference type="RefSeq" id="XP_005105402.1"/>
    </source>
</evidence>
<keyword evidence="4 6" id="KW-1133">Transmembrane helix</keyword>
<keyword evidence="7" id="KW-0732">Signal</keyword>
<keyword evidence="8" id="KW-1185">Reference proteome</keyword>
<evidence type="ECO:0000256" key="2">
    <source>
        <dbReference type="ARBA" id="ARBA00006772"/>
    </source>
</evidence>
<evidence type="ECO:0000256" key="1">
    <source>
        <dbReference type="ARBA" id="ARBA00004141"/>
    </source>
</evidence>
<evidence type="ECO:0000256" key="6">
    <source>
        <dbReference type="SAM" id="Phobius"/>
    </source>
</evidence>
<reference evidence="9" key="1">
    <citation type="submission" date="2025-08" db="UniProtKB">
        <authorList>
            <consortium name="RefSeq"/>
        </authorList>
    </citation>
    <scope>IDENTIFICATION</scope>
</reference>
<organism evidence="8 9">
    <name type="scientific">Aplysia californica</name>
    <name type="common">California sea hare</name>
    <dbReference type="NCBI Taxonomy" id="6500"/>
    <lineage>
        <taxon>Eukaryota</taxon>
        <taxon>Metazoa</taxon>
        <taxon>Spiralia</taxon>
        <taxon>Lophotrochozoa</taxon>
        <taxon>Mollusca</taxon>
        <taxon>Gastropoda</taxon>
        <taxon>Heterobranchia</taxon>
        <taxon>Euthyneura</taxon>
        <taxon>Tectipleura</taxon>
        <taxon>Aplysiida</taxon>
        <taxon>Aplysioidea</taxon>
        <taxon>Aplysiidae</taxon>
        <taxon>Aplysia</taxon>
    </lineage>
</organism>
<name>A0ABM0JZT5_APLCA</name>
<feature type="transmembrane region" description="Helical" evidence="6">
    <location>
        <begin position="476"/>
        <end position="494"/>
    </location>
</feature>
<dbReference type="GeneID" id="101853721"/>
<feature type="transmembrane region" description="Helical" evidence="6">
    <location>
        <begin position="515"/>
        <end position="536"/>
    </location>
</feature>
<feature type="transmembrane region" description="Helical" evidence="6">
    <location>
        <begin position="234"/>
        <end position="262"/>
    </location>
</feature>
<sequence length="611" mass="66919">MSILKDLLLIRKVLIVILVPLVCLPLALSESKEMTCSYGVIIMAVFWITEALPIPVTAFCSVIVFPITGIITSKDIARVFFQQNTTFIMVTLCFALAVEKCGLHTRVALFTLKQVGTSPRRLLLGFMLPTWFLSMWISNTSTTAMMMPIVLSVIEEMKYFRIDVSEQGGDQFSKKKNSSFDIADASQSGDAVGENERPLLKYDDIEETSTIKISRRVDSDKVNKRQEKKAFESMCTAFVLSICYSSSVGGGASLTGTLPNIIMASQADEIFASYGLESNVNFLTWFVVGLPISVVNLIVTWSWLSLRFFGVRSLFHNQTPTEKENRKAIADRITEKFDSLGPMTFAEIAVCAFFLTLVSLWLSIKTPNGGGWGALFTPGYVTTATVGVIIIAIMFLFPSECPTFLRNNKNDKDKLLQTSRRIFRGGALLDWKMVQERLPWGVLMLMGGGLVIAKSAQVSGLSKWIGVRLEVFSSLPPWLCAAIMSLVISFMTEISNGSTVASIICPILGRLAQTLGVHPLLFLFPGTMACSYAFMLPVACAPNNIAYSTGLVPSRVMMTTGFVLDILCVLVLNTGINTYTTSYLDLTSSPFNATLATALTSVEGNSSALTV</sequence>
<accession>A0ABM0JZT5</accession>
<dbReference type="RefSeq" id="XP_005105402.1">
    <property type="nucleotide sequence ID" value="XM_005105345.3"/>
</dbReference>
<feature type="transmembrane region" description="Helical" evidence="6">
    <location>
        <begin position="79"/>
        <end position="98"/>
    </location>
</feature>
<feature type="transmembrane region" description="Helical" evidence="6">
    <location>
        <begin position="556"/>
        <end position="576"/>
    </location>
</feature>
<dbReference type="InterPro" id="IPR001898">
    <property type="entry name" value="SLC13A/DASS"/>
</dbReference>
<feature type="signal peptide" evidence="7">
    <location>
        <begin position="1"/>
        <end position="29"/>
    </location>
</feature>
<proteinExistence type="inferred from homology"/>
<evidence type="ECO:0000256" key="7">
    <source>
        <dbReference type="SAM" id="SignalP"/>
    </source>
</evidence>
<feature type="transmembrane region" description="Helical" evidence="6">
    <location>
        <begin position="376"/>
        <end position="397"/>
    </location>
</feature>
<feature type="transmembrane region" description="Helical" evidence="6">
    <location>
        <begin position="438"/>
        <end position="456"/>
    </location>
</feature>
<dbReference type="Proteomes" id="UP000694888">
    <property type="component" value="Unplaced"/>
</dbReference>
<keyword evidence="3 6" id="KW-0812">Transmembrane</keyword>
<keyword evidence="5 6" id="KW-0472">Membrane</keyword>
<evidence type="ECO:0000256" key="3">
    <source>
        <dbReference type="ARBA" id="ARBA00022692"/>
    </source>
</evidence>
<dbReference type="PANTHER" id="PTHR10283:SF82">
    <property type="entry name" value="SOLUTE CARRIER FAMILY 13 MEMBER 2"/>
    <property type="match status" value="1"/>
</dbReference>
<feature type="transmembrane region" description="Helical" evidence="6">
    <location>
        <begin position="282"/>
        <end position="304"/>
    </location>
</feature>
<gene>
    <name evidence="9" type="primary">LOC101853721</name>
</gene>
<evidence type="ECO:0000313" key="8">
    <source>
        <dbReference type="Proteomes" id="UP000694888"/>
    </source>
</evidence>
<dbReference type="PANTHER" id="PTHR10283">
    <property type="entry name" value="SOLUTE CARRIER FAMILY 13 MEMBER"/>
    <property type="match status" value="1"/>
</dbReference>
<dbReference type="Pfam" id="PF00939">
    <property type="entry name" value="Na_sulph_symp"/>
    <property type="match status" value="1"/>
</dbReference>
<protein>
    <submittedName>
        <fullName evidence="9">Solute carrier family 13 member 3</fullName>
    </submittedName>
</protein>
<evidence type="ECO:0000256" key="5">
    <source>
        <dbReference type="ARBA" id="ARBA00023136"/>
    </source>
</evidence>
<comment type="subcellular location">
    <subcellularLocation>
        <location evidence="1">Membrane</location>
        <topology evidence="1">Multi-pass membrane protein</topology>
    </subcellularLocation>
</comment>